<accession>A0AAN6M5W8</accession>
<sequence>MHPIRCQAQCSPAQPSPAKCSSVQLSAAPVQPSAPRVASQFAQSAPSLIAHPPKEAAPGHPALTAPIAARPASPPRAPRTPLPLEQYGWQSKPALEFPPQAPPRCAASVAFVTFCNAGTQPPPTGQGCLGQSCKLSATWPATSFPAAIRTANTSSAPPRVCSTAQCKRTKQQCNSYAEWKARTCEQGRYPTFNPLPRRCASFEAMSRLAMMEIYCNTKHNSAEGLLADYRYRLPLAAAAC</sequence>
<feature type="compositionally biased region" description="Pro residues" evidence="1">
    <location>
        <begin position="72"/>
        <end position="81"/>
    </location>
</feature>
<name>A0AAN6M5W8_9PLEO</name>
<feature type="region of interest" description="Disordered" evidence="1">
    <location>
        <begin position="29"/>
        <end position="81"/>
    </location>
</feature>
<dbReference type="AlphaFoldDB" id="A0AAN6M5W8"/>
<dbReference type="EMBL" id="WVTA01000003">
    <property type="protein sequence ID" value="KAK3214802.1"/>
    <property type="molecule type" value="Genomic_DNA"/>
</dbReference>
<reference evidence="2 3" key="1">
    <citation type="submission" date="2021-02" db="EMBL/GenBank/DDBJ databases">
        <title>Genome assembly of Pseudopithomyces chartarum.</title>
        <authorList>
            <person name="Jauregui R."/>
            <person name="Singh J."/>
            <person name="Voisey C."/>
        </authorList>
    </citation>
    <scope>NUCLEOTIDE SEQUENCE [LARGE SCALE GENOMIC DNA]</scope>
    <source>
        <strain evidence="2 3">AGR01</strain>
    </source>
</reference>
<keyword evidence="3" id="KW-1185">Reference proteome</keyword>
<gene>
    <name evidence="2" type="ORF">GRF29_19g1315493</name>
</gene>
<protein>
    <submittedName>
        <fullName evidence="2">Uncharacterized protein</fullName>
    </submittedName>
</protein>
<comment type="caution">
    <text evidence="2">The sequence shown here is derived from an EMBL/GenBank/DDBJ whole genome shotgun (WGS) entry which is preliminary data.</text>
</comment>
<evidence type="ECO:0000256" key="1">
    <source>
        <dbReference type="SAM" id="MobiDB-lite"/>
    </source>
</evidence>
<proteinExistence type="predicted"/>
<evidence type="ECO:0000313" key="2">
    <source>
        <dbReference type="EMBL" id="KAK3214802.1"/>
    </source>
</evidence>
<organism evidence="2 3">
    <name type="scientific">Pseudopithomyces chartarum</name>
    <dbReference type="NCBI Taxonomy" id="1892770"/>
    <lineage>
        <taxon>Eukaryota</taxon>
        <taxon>Fungi</taxon>
        <taxon>Dikarya</taxon>
        <taxon>Ascomycota</taxon>
        <taxon>Pezizomycotina</taxon>
        <taxon>Dothideomycetes</taxon>
        <taxon>Pleosporomycetidae</taxon>
        <taxon>Pleosporales</taxon>
        <taxon>Massarineae</taxon>
        <taxon>Didymosphaeriaceae</taxon>
        <taxon>Pseudopithomyces</taxon>
    </lineage>
</organism>
<evidence type="ECO:0000313" key="3">
    <source>
        <dbReference type="Proteomes" id="UP001280581"/>
    </source>
</evidence>
<dbReference type="Proteomes" id="UP001280581">
    <property type="component" value="Unassembled WGS sequence"/>
</dbReference>